<comment type="caution">
    <text evidence="4">The sequence shown here is derived from an EMBL/GenBank/DDBJ whole genome shotgun (WGS) entry which is preliminary data.</text>
</comment>
<evidence type="ECO:0000313" key="3">
    <source>
        <dbReference type="EMBL" id="CAF1017694.1"/>
    </source>
</evidence>
<feature type="domain" description="PARP catalytic" evidence="2">
    <location>
        <begin position="238"/>
        <end position="310"/>
    </location>
</feature>
<sequence>MASDIENENDDDTFYYNSDDSLIYNSIYLFESRQPIKSKSKKQKYKKNNLHSNTTKIIKSFPVVLKDKCKAYNKTPKAEQKKFRYNRYPENETLVFQCEHDLREEKRKAKQKSPTPVSSLVIPQQTTANVTTTFSSTPLTKWEKVLAQRNMRKQLQRQKQAERERQKLIHSTNSRRETNNQQHLSSFSTFRRHFYTSKCESIKSSLNYNDSVKISDIRLAPVNAFVQVQFMKKLNKHSFGRLVLVYHGTHMNKLESILKYGFLIPGKRHPTNSDAPRIKMMNGRLYGNGIYCSRTANYSVGYSQATNTLLVCAAIPHHNNLQYGNIIVLKQEARVVPLFLMDFSCIHPSYNQPWFNYTRMKKNLPVEEQREEKNEEIDERINQGTRKCFRKILEFFNDNLIKSNWYQIRYFQ</sequence>
<proteinExistence type="predicted"/>
<evidence type="ECO:0000259" key="2">
    <source>
        <dbReference type="Pfam" id="PF00644"/>
    </source>
</evidence>
<dbReference type="Gene3D" id="3.90.228.10">
    <property type="match status" value="1"/>
</dbReference>
<dbReference type="AlphaFoldDB" id="A0A8S2J0W8"/>
<dbReference type="Proteomes" id="UP000677228">
    <property type="component" value="Unassembled WGS sequence"/>
</dbReference>
<evidence type="ECO:0000313" key="4">
    <source>
        <dbReference type="EMBL" id="CAF3786789.1"/>
    </source>
</evidence>
<dbReference type="GO" id="GO:0003950">
    <property type="term" value="F:NAD+ poly-ADP-ribosyltransferase activity"/>
    <property type="evidence" value="ECO:0007669"/>
    <property type="project" value="InterPro"/>
</dbReference>
<reference evidence="4" key="1">
    <citation type="submission" date="2021-02" db="EMBL/GenBank/DDBJ databases">
        <authorList>
            <person name="Nowell W R."/>
        </authorList>
    </citation>
    <scope>NUCLEOTIDE SEQUENCE</scope>
</reference>
<evidence type="ECO:0000313" key="5">
    <source>
        <dbReference type="Proteomes" id="UP000682733"/>
    </source>
</evidence>
<dbReference type="EMBL" id="CAJOBA010006903">
    <property type="protein sequence ID" value="CAF3786789.1"/>
    <property type="molecule type" value="Genomic_DNA"/>
</dbReference>
<name>A0A8S2J0W8_9BILA</name>
<dbReference type="Pfam" id="PF00644">
    <property type="entry name" value="PARP"/>
    <property type="match status" value="1"/>
</dbReference>
<evidence type="ECO:0000256" key="1">
    <source>
        <dbReference type="SAM" id="MobiDB-lite"/>
    </source>
</evidence>
<dbReference type="InterPro" id="IPR012317">
    <property type="entry name" value="Poly(ADP-ribose)pol_cat_dom"/>
</dbReference>
<dbReference type="Proteomes" id="UP000682733">
    <property type="component" value="Unassembled WGS sequence"/>
</dbReference>
<dbReference type="EMBL" id="CAJNOK010006894">
    <property type="protein sequence ID" value="CAF1017694.1"/>
    <property type="molecule type" value="Genomic_DNA"/>
</dbReference>
<organism evidence="4 5">
    <name type="scientific">Didymodactylos carnosus</name>
    <dbReference type="NCBI Taxonomy" id="1234261"/>
    <lineage>
        <taxon>Eukaryota</taxon>
        <taxon>Metazoa</taxon>
        <taxon>Spiralia</taxon>
        <taxon>Gnathifera</taxon>
        <taxon>Rotifera</taxon>
        <taxon>Eurotatoria</taxon>
        <taxon>Bdelloidea</taxon>
        <taxon>Philodinida</taxon>
        <taxon>Philodinidae</taxon>
        <taxon>Didymodactylos</taxon>
    </lineage>
</organism>
<gene>
    <name evidence="3" type="ORF">OVA965_LOCUS15366</name>
    <name evidence="4" type="ORF">TMI583_LOCUS15372</name>
</gene>
<protein>
    <recommendedName>
        <fullName evidence="2">PARP catalytic domain-containing protein</fullName>
    </recommendedName>
</protein>
<accession>A0A8S2J0W8</accession>
<dbReference type="SUPFAM" id="SSF56399">
    <property type="entry name" value="ADP-ribosylation"/>
    <property type="match status" value="1"/>
</dbReference>
<feature type="region of interest" description="Disordered" evidence="1">
    <location>
        <begin position="154"/>
        <end position="183"/>
    </location>
</feature>